<evidence type="ECO:0000313" key="4">
    <source>
        <dbReference type="Proteomes" id="UP000588068"/>
    </source>
</evidence>
<sequence length="186" mass="19673">MATQPSSPQQILEHQLDWNDRLQDWLDGDIDAADRAAVESHLGGCDICQQQMAALERIDEALFSAAPAPELNAAFDDELFAQIDAIDETKRAAARQRVEEELQENLRALSRSWRRALAFVIPGVVGGIVLAFALAGYFDTSGLAGKIAAEGASIGGNASTIQTALIAMIGAGIGGLLAGWLAKVAD</sequence>
<dbReference type="EMBL" id="JACHHZ010000005">
    <property type="protein sequence ID" value="MBB6095085.1"/>
    <property type="molecule type" value="Genomic_DNA"/>
</dbReference>
<reference evidence="3 4" key="1">
    <citation type="submission" date="2020-08" db="EMBL/GenBank/DDBJ databases">
        <title>Genomic Encyclopedia of Type Strains, Phase IV (KMG-IV): sequencing the most valuable type-strain genomes for metagenomic binning, comparative biology and taxonomic classification.</title>
        <authorList>
            <person name="Goeker M."/>
        </authorList>
    </citation>
    <scope>NUCLEOTIDE SEQUENCE [LARGE SCALE GENOMIC DNA]</scope>
    <source>
        <strain evidence="3 4">DSM 26723</strain>
    </source>
</reference>
<feature type="transmembrane region" description="Helical" evidence="1">
    <location>
        <begin position="116"/>
        <end position="138"/>
    </location>
</feature>
<organism evidence="3 4">
    <name type="scientific">Povalibacter uvarum</name>
    <dbReference type="NCBI Taxonomy" id="732238"/>
    <lineage>
        <taxon>Bacteria</taxon>
        <taxon>Pseudomonadati</taxon>
        <taxon>Pseudomonadota</taxon>
        <taxon>Gammaproteobacteria</taxon>
        <taxon>Steroidobacterales</taxon>
        <taxon>Steroidobacteraceae</taxon>
        <taxon>Povalibacter</taxon>
    </lineage>
</organism>
<protein>
    <submittedName>
        <fullName evidence="3">Anti-sigma factor RsiW</fullName>
    </submittedName>
</protein>
<evidence type="ECO:0000313" key="3">
    <source>
        <dbReference type="EMBL" id="MBB6095085.1"/>
    </source>
</evidence>
<name>A0A841HTA8_9GAMM</name>
<dbReference type="Pfam" id="PF13490">
    <property type="entry name" value="zf-HC2"/>
    <property type="match status" value="1"/>
</dbReference>
<gene>
    <name evidence="3" type="ORF">HNQ60_003975</name>
</gene>
<keyword evidence="4" id="KW-1185">Reference proteome</keyword>
<keyword evidence="1" id="KW-0812">Transmembrane</keyword>
<dbReference type="AlphaFoldDB" id="A0A841HTA8"/>
<evidence type="ECO:0000259" key="2">
    <source>
        <dbReference type="Pfam" id="PF13490"/>
    </source>
</evidence>
<accession>A0A841HTA8</accession>
<proteinExistence type="predicted"/>
<dbReference type="Proteomes" id="UP000588068">
    <property type="component" value="Unassembled WGS sequence"/>
</dbReference>
<feature type="transmembrane region" description="Helical" evidence="1">
    <location>
        <begin position="158"/>
        <end position="182"/>
    </location>
</feature>
<dbReference type="InterPro" id="IPR027383">
    <property type="entry name" value="Znf_put"/>
</dbReference>
<evidence type="ECO:0000256" key="1">
    <source>
        <dbReference type="SAM" id="Phobius"/>
    </source>
</evidence>
<comment type="caution">
    <text evidence="3">The sequence shown here is derived from an EMBL/GenBank/DDBJ whole genome shotgun (WGS) entry which is preliminary data.</text>
</comment>
<keyword evidence="1" id="KW-1133">Transmembrane helix</keyword>
<dbReference type="InterPro" id="IPR041916">
    <property type="entry name" value="Anti_sigma_zinc_sf"/>
</dbReference>
<feature type="domain" description="Putative zinc-finger" evidence="2">
    <location>
        <begin position="19"/>
        <end position="49"/>
    </location>
</feature>
<dbReference type="Gene3D" id="1.10.10.1320">
    <property type="entry name" value="Anti-sigma factor, zinc-finger domain"/>
    <property type="match status" value="1"/>
</dbReference>
<keyword evidence="1" id="KW-0472">Membrane</keyword>
<dbReference type="RefSeq" id="WP_184334494.1">
    <property type="nucleotide sequence ID" value="NZ_JACHHZ010000005.1"/>
</dbReference>